<comment type="caution">
    <text evidence="2">The sequence shown here is derived from an EMBL/GenBank/DDBJ whole genome shotgun (WGS) entry which is preliminary data.</text>
</comment>
<evidence type="ECO:0000256" key="1">
    <source>
        <dbReference type="SAM" id="MobiDB-lite"/>
    </source>
</evidence>
<feature type="compositionally biased region" description="Basic and acidic residues" evidence="1">
    <location>
        <begin position="193"/>
        <end position="205"/>
    </location>
</feature>
<dbReference type="Proteomes" id="UP000284706">
    <property type="component" value="Unassembled WGS sequence"/>
</dbReference>
<protein>
    <submittedName>
        <fullName evidence="2">Uncharacterized protein</fullName>
    </submittedName>
</protein>
<dbReference type="InParanoid" id="A0A409Y5N6"/>
<feature type="compositionally biased region" description="Polar residues" evidence="1">
    <location>
        <begin position="182"/>
        <end position="192"/>
    </location>
</feature>
<feature type="region of interest" description="Disordered" evidence="1">
    <location>
        <begin position="144"/>
        <end position="214"/>
    </location>
</feature>
<sequence>MLTKKRDHLRGTRQVTATIRVAFGGGFAWSSGGDSPGLCVARSVVFGLCDLLSTFSLGFVVYNHPQTQGDNSRQTTGDNRLEKIRLEKIRPQHLVCHSLHLHVLSPSMKRKISTNGGRYFDAGFVSSDEEVDISADCHASSGDVKYSYTPPSTKRQPKPANSAGTSTFEAFSGPQIQDERTSLPSHGAQQDSPHVDRQEQSNERKPKCKQRTACSTENMKDVLDALVNVAAKTQSFAAEHAPKAL</sequence>
<reference evidence="2 3" key="1">
    <citation type="journal article" date="2018" name="Evol. Lett.">
        <title>Horizontal gene cluster transfer increased hallucinogenic mushroom diversity.</title>
        <authorList>
            <person name="Reynolds H.T."/>
            <person name="Vijayakumar V."/>
            <person name="Gluck-Thaler E."/>
            <person name="Korotkin H.B."/>
            <person name="Matheny P.B."/>
            <person name="Slot J.C."/>
        </authorList>
    </citation>
    <scope>NUCLEOTIDE SEQUENCE [LARGE SCALE GENOMIC DNA]</scope>
    <source>
        <strain evidence="2 3">SRW20</strain>
    </source>
</reference>
<accession>A0A409Y5N6</accession>
<evidence type="ECO:0000313" key="3">
    <source>
        <dbReference type="Proteomes" id="UP000284706"/>
    </source>
</evidence>
<dbReference type="EMBL" id="NHYE01001125">
    <property type="protein sequence ID" value="PPQ98289.1"/>
    <property type="molecule type" value="Genomic_DNA"/>
</dbReference>
<organism evidence="2 3">
    <name type="scientific">Gymnopilus dilepis</name>
    <dbReference type="NCBI Taxonomy" id="231916"/>
    <lineage>
        <taxon>Eukaryota</taxon>
        <taxon>Fungi</taxon>
        <taxon>Dikarya</taxon>
        <taxon>Basidiomycota</taxon>
        <taxon>Agaricomycotina</taxon>
        <taxon>Agaricomycetes</taxon>
        <taxon>Agaricomycetidae</taxon>
        <taxon>Agaricales</taxon>
        <taxon>Agaricineae</taxon>
        <taxon>Hymenogastraceae</taxon>
        <taxon>Gymnopilus</taxon>
    </lineage>
</organism>
<keyword evidence="3" id="KW-1185">Reference proteome</keyword>
<evidence type="ECO:0000313" key="2">
    <source>
        <dbReference type="EMBL" id="PPQ98289.1"/>
    </source>
</evidence>
<proteinExistence type="predicted"/>
<gene>
    <name evidence="2" type="ORF">CVT26_013507</name>
</gene>
<dbReference type="AlphaFoldDB" id="A0A409Y5N6"/>
<name>A0A409Y5N6_9AGAR</name>